<dbReference type="GO" id="GO:0005829">
    <property type="term" value="C:cytosol"/>
    <property type="evidence" value="ECO:0007669"/>
    <property type="project" value="TreeGrafter"/>
</dbReference>
<dbReference type="Pfam" id="PF04261">
    <property type="entry name" value="Dyp_perox_N"/>
    <property type="match status" value="1"/>
</dbReference>
<accession>A0A0R3STU8</accession>
<dbReference type="Proteomes" id="UP000321570">
    <property type="component" value="Unassembled WGS sequence"/>
</dbReference>
<keyword evidence="2" id="KW-0575">Peroxidase</keyword>
<dbReference type="InterPro" id="IPR048327">
    <property type="entry name" value="Dyp_perox_N"/>
</dbReference>
<dbReference type="InterPro" id="IPR011008">
    <property type="entry name" value="Dimeric_a/b-barrel"/>
</dbReference>
<dbReference type="SUPFAM" id="SSF54909">
    <property type="entry name" value="Dimeric alpha+beta barrel"/>
    <property type="match status" value="1"/>
</dbReference>
<comment type="similarity">
    <text evidence="6">Belongs to the DyP-type peroxidase family.</text>
</comment>
<dbReference type="PANTHER" id="PTHR30521:SF0">
    <property type="entry name" value="DYP-TYPE PEROXIDASE FAMILY PROTEIN"/>
    <property type="match status" value="1"/>
</dbReference>
<dbReference type="GO" id="GO:0046872">
    <property type="term" value="F:metal ion binding"/>
    <property type="evidence" value="ECO:0007669"/>
    <property type="project" value="UniProtKB-KW"/>
</dbReference>
<dbReference type="NCBIfam" id="TIGR01413">
    <property type="entry name" value="Dyp_perox_fam"/>
    <property type="match status" value="1"/>
</dbReference>
<evidence type="ECO:0000313" key="9">
    <source>
        <dbReference type="EMBL" id="VDL61177.1"/>
    </source>
</evidence>
<reference evidence="10 12" key="3">
    <citation type="submission" date="2019-07" db="EMBL/GenBank/DDBJ databases">
        <authorList>
            <person name="Jastrzebski P J."/>
            <person name="Paukszto L."/>
            <person name="Jastrzebski P J."/>
        </authorList>
    </citation>
    <scope>NUCLEOTIDE SEQUENCE [LARGE SCALE GENOMIC DNA]</scope>
    <source>
        <strain evidence="10 12">WMS-il1</strain>
    </source>
</reference>
<keyword evidence="4" id="KW-0560">Oxidoreductase</keyword>
<evidence type="ECO:0000313" key="10">
    <source>
        <dbReference type="EMBL" id="VUZ56358.1"/>
    </source>
</evidence>
<sequence>MIGLRRLLSLARPSGSMTRRIISPTIGALGIYMFTQTEVPSNFVKQACKYATDITHNNLLSSVMIAKAEAKHKCQDMVIEQDKAHELFLIIHLDSKAPLKECLKALRNIKGHIDRISPVDVRDEDNEVICAVAFGPKFLEKVYPDAKKNGVESFEFKERQGKSSFMPSTGGDILVHATCGEMGKLFELAQAVLADMPESAIKKVEEEYGFVYRNGRDLSGFIDGTENPADEDDRIEVAQSEVTGGSYVLTQRWQHDLKKIRNETRKVMESKIGRTEEDSIEIDPIVPTSHVGRMTHGLSDKESDEKRIVRHSLPYGTASGQCGLFFIAYSKTPRTLDWMLDRMAGLVDDGKEDGLFHFTKALTGTYFYSPSKVELENIFKEGGAGSKKFGLF</sequence>
<evidence type="ECO:0000259" key="7">
    <source>
        <dbReference type="Pfam" id="PF04261"/>
    </source>
</evidence>
<evidence type="ECO:0000313" key="13">
    <source>
        <dbReference type="WBParaSite" id="HDID_0000886101-mRNA-1"/>
    </source>
</evidence>
<dbReference type="OrthoDB" id="76259at2759"/>
<evidence type="ECO:0000256" key="3">
    <source>
        <dbReference type="ARBA" id="ARBA00022723"/>
    </source>
</evidence>
<dbReference type="EMBL" id="UYSG01011156">
    <property type="protein sequence ID" value="VDL61177.1"/>
    <property type="molecule type" value="Genomic_DNA"/>
</dbReference>
<reference evidence="13" key="1">
    <citation type="submission" date="2017-02" db="UniProtKB">
        <authorList>
            <consortium name="WormBaseParasite"/>
        </authorList>
    </citation>
    <scope>IDENTIFICATION</scope>
</reference>
<dbReference type="AlphaFoldDB" id="A0A0R3STU8"/>
<evidence type="ECO:0000259" key="8">
    <source>
        <dbReference type="Pfam" id="PF20628"/>
    </source>
</evidence>
<evidence type="ECO:0000256" key="5">
    <source>
        <dbReference type="ARBA" id="ARBA00023004"/>
    </source>
</evidence>
<dbReference type="STRING" id="6216.A0A0R3STU8"/>
<protein>
    <submittedName>
        <fullName evidence="13">Dyp-type peroxidase</fullName>
    </submittedName>
</protein>
<dbReference type="PANTHER" id="PTHR30521">
    <property type="entry name" value="DEFERROCHELATASE/PEROXIDASE"/>
    <property type="match status" value="1"/>
</dbReference>
<dbReference type="EMBL" id="CABIJS010000702">
    <property type="protein sequence ID" value="VUZ56358.1"/>
    <property type="molecule type" value="Genomic_DNA"/>
</dbReference>
<feature type="domain" description="Dyp-type peroxidase N-terminal" evidence="7">
    <location>
        <begin position="79"/>
        <end position="210"/>
    </location>
</feature>
<keyword evidence="12" id="KW-1185">Reference proteome</keyword>
<evidence type="ECO:0000313" key="11">
    <source>
        <dbReference type="Proteomes" id="UP000274504"/>
    </source>
</evidence>
<dbReference type="Proteomes" id="UP000274504">
    <property type="component" value="Unassembled WGS sequence"/>
</dbReference>
<dbReference type="GO" id="GO:0004601">
    <property type="term" value="F:peroxidase activity"/>
    <property type="evidence" value="ECO:0007669"/>
    <property type="project" value="UniProtKB-KW"/>
</dbReference>
<organism evidence="13">
    <name type="scientific">Hymenolepis diminuta</name>
    <name type="common">Rat tapeworm</name>
    <dbReference type="NCBI Taxonomy" id="6216"/>
    <lineage>
        <taxon>Eukaryota</taxon>
        <taxon>Metazoa</taxon>
        <taxon>Spiralia</taxon>
        <taxon>Lophotrochozoa</taxon>
        <taxon>Platyhelminthes</taxon>
        <taxon>Cestoda</taxon>
        <taxon>Eucestoda</taxon>
        <taxon>Cyclophyllidea</taxon>
        <taxon>Hymenolepididae</taxon>
        <taxon>Hymenolepis</taxon>
    </lineage>
</organism>
<dbReference type="PROSITE" id="PS51404">
    <property type="entry name" value="DYP_PEROXIDASE"/>
    <property type="match status" value="1"/>
</dbReference>
<reference evidence="9 11" key="2">
    <citation type="submission" date="2018-11" db="EMBL/GenBank/DDBJ databases">
        <authorList>
            <consortium name="Pathogen Informatics"/>
        </authorList>
    </citation>
    <scope>NUCLEOTIDE SEQUENCE [LARGE SCALE GENOMIC DNA]</scope>
</reference>
<dbReference type="InterPro" id="IPR048328">
    <property type="entry name" value="Dyp_perox_C"/>
</dbReference>
<evidence type="ECO:0000256" key="2">
    <source>
        <dbReference type="ARBA" id="ARBA00022559"/>
    </source>
</evidence>
<comment type="cofactor">
    <cofactor evidence="1">
        <name>heme b</name>
        <dbReference type="ChEBI" id="CHEBI:60344"/>
    </cofactor>
</comment>
<keyword evidence="5" id="KW-0408">Iron</keyword>
<evidence type="ECO:0000313" key="12">
    <source>
        <dbReference type="Proteomes" id="UP000321570"/>
    </source>
</evidence>
<proteinExistence type="inferred from homology"/>
<dbReference type="GO" id="GO:0020037">
    <property type="term" value="F:heme binding"/>
    <property type="evidence" value="ECO:0007669"/>
    <property type="project" value="InterPro"/>
</dbReference>
<name>A0A0R3STU8_HYMDI</name>
<evidence type="ECO:0000256" key="6">
    <source>
        <dbReference type="ARBA" id="ARBA00025737"/>
    </source>
</evidence>
<gene>
    <name evidence="9" type="ORF">HDID_LOCUS8859</name>
    <name evidence="10" type="ORF">WMSIL1_LOCUS14024</name>
</gene>
<evidence type="ECO:0000256" key="1">
    <source>
        <dbReference type="ARBA" id="ARBA00001970"/>
    </source>
</evidence>
<feature type="domain" description="Dyp-type peroxidase C-terminal" evidence="8">
    <location>
        <begin position="216"/>
        <end position="373"/>
    </location>
</feature>
<dbReference type="Pfam" id="PF20628">
    <property type="entry name" value="Dyp_perox_C"/>
    <property type="match status" value="1"/>
</dbReference>
<dbReference type="InterPro" id="IPR006314">
    <property type="entry name" value="Dyp_peroxidase"/>
</dbReference>
<keyword evidence="3" id="KW-0479">Metal-binding</keyword>
<dbReference type="WBParaSite" id="HDID_0000886101-mRNA-1">
    <property type="protein sequence ID" value="HDID_0000886101-mRNA-1"/>
    <property type="gene ID" value="HDID_0000886101"/>
</dbReference>
<evidence type="ECO:0000256" key="4">
    <source>
        <dbReference type="ARBA" id="ARBA00023002"/>
    </source>
</evidence>